<accession>A0A2G1QLN7</accession>
<feature type="compositionally biased region" description="Basic and acidic residues" evidence="1">
    <location>
        <begin position="76"/>
        <end position="87"/>
    </location>
</feature>
<proteinExistence type="predicted"/>
<keyword evidence="3" id="KW-1185">Reference proteome</keyword>
<reference evidence="2 3" key="1">
    <citation type="submission" date="2017-10" db="EMBL/GenBank/DDBJ databases">
        <title>Sedimentibacterium mangrovi gen. nov., sp. nov., a novel member of family Phyllobacteriacea isolated from mangrove sediment.</title>
        <authorList>
            <person name="Liao H."/>
            <person name="Tian Y."/>
        </authorList>
    </citation>
    <scope>NUCLEOTIDE SEQUENCE [LARGE SCALE GENOMIC DNA]</scope>
    <source>
        <strain evidence="2 3">X9-2-2</strain>
    </source>
</reference>
<name>A0A2G1QLN7_9HYPH</name>
<gene>
    <name evidence="2" type="ORF">CSC94_14275</name>
</gene>
<sequence>MNRELLDMIPETRWPVPAGVLAGLCASGRGSQSDPSGDKDRDDLDDELEEGLDDTFPASDPVSVSQTTTTGAPGEFSKKGRNKADTK</sequence>
<evidence type="ECO:0000313" key="3">
    <source>
        <dbReference type="Proteomes" id="UP000221168"/>
    </source>
</evidence>
<feature type="compositionally biased region" description="Acidic residues" evidence="1">
    <location>
        <begin position="43"/>
        <end position="53"/>
    </location>
</feature>
<evidence type="ECO:0000256" key="1">
    <source>
        <dbReference type="SAM" id="MobiDB-lite"/>
    </source>
</evidence>
<evidence type="ECO:0000313" key="2">
    <source>
        <dbReference type="EMBL" id="PHP66447.1"/>
    </source>
</evidence>
<dbReference type="RefSeq" id="WP_245408352.1">
    <property type="nucleotide sequence ID" value="NZ_PDVP01000008.1"/>
</dbReference>
<feature type="compositionally biased region" description="Polar residues" evidence="1">
    <location>
        <begin position="62"/>
        <end position="71"/>
    </location>
</feature>
<feature type="region of interest" description="Disordered" evidence="1">
    <location>
        <begin position="25"/>
        <end position="87"/>
    </location>
</feature>
<comment type="caution">
    <text evidence="2">The sequence shown here is derived from an EMBL/GenBank/DDBJ whole genome shotgun (WGS) entry which is preliminary data.</text>
</comment>
<organism evidence="2 3">
    <name type="scientific">Zhengella mangrovi</name>
    <dbReference type="NCBI Taxonomy" id="1982044"/>
    <lineage>
        <taxon>Bacteria</taxon>
        <taxon>Pseudomonadati</taxon>
        <taxon>Pseudomonadota</taxon>
        <taxon>Alphaproteobacteria</taxon>
        <taxon>Hyphomicrobiales</taxon>
        <taxon>Notoacmeibacteraceae</taxon>
        <taxon>Zhengella</taxon>
    </lineage>
</organism>
<dbReference type="Proteomes" id="UP000221168">
    <property type="component" value="Unassembled WGS sequence"/>
</dbReference>
<protein>
    <submittedName>
        <fullName evidence="2">Uncharacterized protein</fullName>
    </submittedName>
</protein>
<dbReference type="EMBL" id="PDVP01000008">
    <property type="protein sequence ID" value="PHP66447.1"/>
    <property type="molecule type" value="Genomic_DNA"/>
</dbReference>
<dbReference type="AlphaFoldDB" id="A0A2G1QLN7"/>